<evidence type="ECO:0000256" key="1">
    <source>
        <dbReference type="SAM" id="MobiDB-lite"/>
    </source>
</evidence>
<dbReference type="InterPro" id="IPR045079">
    <property type="entry name" value="Oxoprolinase-like"/>
</dbReference>
<keyword evidence="6" id="KW-1185">Reference proteome</keyword>
<sequence length="712" mass="76316">MSGESGHRSGRLGIGVDIGGTFTDMVVMDDSGIIHVGKLLTTPDEPARAVEDLIRQTLGRAGIDPGDVSSFVHGTTLVTNALIERRGSRTALLGTAGFSDILEMAREHRYDLYDLMLEMPDPLVPRWLRFDVPERILADGSVLRELDSAYVEQLVTELVDHGVEAIAIAFLHSYKNPQHEEQARRIIERIAPHVRVSISSEVVPEIREYERTSTTVVNAYVQRLVKQYLDDLKERSAALGLPRPPHIMLSNGGVATLDTAGEFPVRMLESGPAGGALAAAAFGKATGTPDLMAFDMGGTTAKLCMIENGAPVVAHDFEVDRVYRMKPGSGIPVRIPVIDMIEIGVGGGSIARIDALGLLTVGPDSAGSVPGPVSYRRGGTEPTVTDADLLLGYLDATYFLGGEMELDLEGARSAIKKRIADPLGVSVEEAAYGIHDSVNSSMANAARVHAIEQGKDPVGQPLFTSGGAGPVHGAGVARALGATTVICPAGAGVISAAGFHTAPLAFDFVRSTHAALDSIDGQTMRREFAAMEADGEKILRDSGLRTAEISHRHSAEVRYVGQGFEILVPISPESDDWRAELKESYRRQYELLYKRQGPDVPLEVLNWRVVSSGPAPAQSLRRPRNAGDKPGNARKGTRSAYFPALGGYHPTPVYDRYALQPGTRVHGPAIVEERESTLVVPPDSECVVEDDGTLVLHLLSPAHSTPQDGSLR</sequence>
<dbReference type="InterPro" id="IPR043129">
    <property type="entry name" value="ATPase_NBD"/>
</dbReference>
<evidence type="ECO:0000313" key="5">
    <source>
        <dbReference type="EMBL" id="MCQ8831282.1"/>
    </source>
</evidence>
<feature type="domain" description="Hydantoinase A/oxoprolinase" evidence="2">
    <location>
        <begin position="211"/>
        <end position="505"/>
    </location>
</feature>
<dbReference type="SUPFAM" id="SSF53067">
    <property type="entry name" value="Actin-like ATPase domain"/>
    <property type="match status" value="1"/>
</dbReference>
<dbReference type="InterPro" id="IPR002821">
    <property type="entry name" value="Hydantoinase_A"/>
</dbReference>
<dbReference type="GO" id="GO:0005829">
    <property type="term" value="C:cytosol"/>
    <property type="evidence" value="ECO:0007669"/>
    <property type="project" value="TreeGrafter"/>
</dbReference>
<dbReference type="RefSeq" id="WP_257632233.1">
    <property type="nucleotide sequence ID" value="NZ_JANIIC010000022.1"/>
</dbReference>
<dbReference type="Pfam" id="PF19278">
    <property type="entry name" value="Hydant_A_C"/>
    <property type="match status" value="1"/>
</dbReference>
<evidence type="ECO:0000259" key="4">
    <source>
        <dbReference type="Pfam" id="PF19278"/>
    </source>
</evidence>
<dbReference type="PANTHER" id="PTHR11365:SF23">
    <property type="entry name" value="HYPOTHETICAL 5-OXOPROLINASE (EUROFUNG)-RELATED"/>
    <property type="match status" value="1"/>
</dbReference>
<dbReference type="PANTHER" id="PTHR11365">
    <property type="entry name" value="5-OXOPROLINASE RELATED"/>
    <property type="match status" value="1"/>
</dbReference>
<feature type="region of interest" description="Disordered" evidence="1">
    <location>
        <begin position="614"/>
        <end position="640"/>
    </location>
</feature>
<organism evidence="5 6">
    <name type="scientific">Streptomyces malaysiensis subsp. samsunensis</name>
    <dbReference type="NCBI Taxonomy" id="459658"/>
    <lineage>
        <taxon>Bacteria</taxon>
        <taxon>Bacillati</taxon>
        <taxon>Actinomycetota</taxon>
        <taxon>Actinomycetes</taxon>
        <taxon>Kitasatosporales</taxon>
        <taxon>Streptomycetaceae</taxon>
        <taxon>Streptomyces</taxon>
        <taxon>Streptomyces violaceusniger group</taxon>
    </lineage>
</organism>
<protein>
    <submittedName>
        <fullName evidence="5">Hydantoinase/oxoprolinase family protein</fullName>
    </submittedName>
</protein>
<dbReference type="GO" id="GO:0017168">
    <property type="term" value="F:5-oxoprolinase (ATP-hydrolyzing) activity"/>
    <property type="evidence" value="ECO:0007669"/>
    <property type="project" value="TreeGrafter"/>
</dbReference>
<dbReference type="Pfam" id="PF01968">
    <property type="entry name" value="Hydantoinase_A"/>
    <property type="match status" value="1"/>
</dbReference>
<dbReference type="Pfam" id="PF05378">
    <property type="entry name" value="Hydant_A_N"/>
    <property type="match status" value="1"/>
</dbReference>
<dbReference type="InterPro" id="IPR049517">
    <property type="entry name" value="ACX-like_C"/>
</dbReference>
<evidence type="ECO:0000259" key="2">
    <source>
        <dbReference type="Pfam" id="PF01968"/>
    </source>
</evidence>
<dbReference type="InterPro" id="IPR008040">
    <property type="entry name" value="Hydant_A_N"/>
</dbReference>
<reference evidence="5" key="1">
    <citation type="submission" date="2022-06" db="EMBL/GenBank/DDBJ databases">
        <title>WGS of actinobacteria.</title>
        <authorList>
            <person name="Thawai C."/>
        </authorList>
    </citation>
    <scope>NUCLEOTIDE SEQUENCE</scope>
    <source>
        <strain evidence="5">DSM 42010</strain>
    </source>
</reference>
<evidence type="ECO:0000259" key="3">
    <source>
        <dbReference type="Pfam" id="PF05378"/>
    </source>
</evidence>
<feature type="domain" description="Acetophenone carboxylase-like C-terminal" evidence="4">
    <location>
        <begin position="521"/>
        <end position="690"/>
    </location>
</feature>
<feature type="domain" description="Hydantoinase/oxoprolinase N-terminal" evidence="3">
    <location>
        <begin position="14"/>
        <end position="190"/>
    </location>
</feature>
<dbReference type="AlphaFoldDB" id="A0A9X2RUJ6"/>
<dbReference type="GO" id="GO:0006749">
    <property type="term" value="P:glutathione metabolic process"/>
    <property type="evidence" value="ECO:0007669"/>
    <property type="project" value="TreeGrafter"/>
</dbReference>
<evidence type="ECO:0000313" key="6">
    <source>
        <dbReference type="Proteomes" id="UP001142400"/>
    </source>
</evidence>
<name>A0A9X2RUJ6_STRMQ</name>
<comment type="caution">
    <text evidence="5">The sequence shown here is derived from an EMBL/GenBank/DDBJ whole genome shotgun (WGS) entry which is preliminary data.</text>
</comment>
<accession>A0A9X2RUJ6</accession>
<proteinExistence type="predicted"/>
<dbReference type="EMBL" id="JANIIC010000022">
    <property type="protein sequence ID" value="MCQ8831282.1"/>
    <property type="molecule type" value="Genomic_DNA"/>
</dbReference>
<dbReference type="Proteomes" id="UP001142400">
    <property type="component" value="Unassembled WGS sequence"/>
</dbReference>
<gene>
    <name evidence="5" type="ORF">NQU54_19965</name>
</gene>